<accession>A0AAD5YLJ9</accession>
<dbReference type="SUPFAM" id="SSF51011">
    <property type="entry name" value="Glycosyl hydrolase domain"/>
    <property type="match status" value="1"/>
</dbReference>
<evidence type="ECO:0000256" key="6">
    <source>
        <dbReference type="ARBA" id="ARBA00022824"/>
    </source>
</evidence>
<feature type="domain" description="Glycoside hydrolase family 31 N-terminal" evidence="13">
    <location>
        <begin position="88"/>
        <end position="330"/>
    </location>
</feature>
<proteinExistence type="inferred from homology"/>
<dbReference type="InterPro" id="IPR000322">
    <property type="entry name" value="Glyco_hydro_31_TIM"/>
</dbReference>
<dbReference type="PANTHER" id="PTHR22762:SF54">
    <property type="entry name" value="BCDNA.GH04962"/>
    <property type="match status" value="1"/>
</dbReference>
<gene>
    <name evidence="16" type="ORF">NP233_g11124</name>
</gene>
<dbReference type="GO" id="GO:0030246">
    <property type="term" value="F:carbohydrate binding"/>
    <property type="evidence" value="ECO:0007669"/>
    <property type="project" value="InterPro"/>
</dbReference>
<keyword evidence="4 11" id="KW-0732">Signal</keyword>
<dbReference type="Gene3D" id="2.60.40.1180">
    <property type="entry name" value="Golgi alpha-mannosidase II"/>
    <property type="match status" value="2"/>
</dbReference>
<evidence type="ECO:0000256" key="11">
    <source>
        <dbReference type="SAM" id="SignalP"/>
    </source>
</evidence>
<evidence type="ECO:0000256" key="7">
    <source>
        <dbReference type="ARBA" id="ARBA00023180"/>
    </source>
</evidence>
<organism evidence="16 17">
    <name type="scientific">Leucocoprinus birnbaumii</name>
    <dbReference type="NCBI Taxonomy" id="56174"/>
    <lineage>
        <taxon>Eukaryota</taxon>
        <taxon>Fungi</taxon>
        <taxon>Dikarya</taxon>
        <taxon>Basidiomycota</taxon>
        <taxon>Agaricomycotina</taxon>
        <taxon>Agaricomycetes</taxon>
        <taxon>Agaricomycetidae</taxon>
        <taxon>Agaricales</taxon>
        <taxon>Agaricineae</taxon>
        <taxon>Agaricaceae</taxon>
        <taxon>Leucocoprinus</taxon>
    </lineage>
</organism>
<evidence type="ECO:0000313" key="16">
    <source>
        <dbReference type="EMBL" id="KAJ3559988.1"/>
    </source>
</evidence>
<evidence type="ECO:0000256" key="10">
    <source>
        <dbReference type="SAM" id="MobiDB-lite"/>
    </source>
</evidence>
<name>A0AAD5YLJ9_9AGAR</name>
<dbReference type="CDD" id="cd06603">
    <property type="entry name" value="GH31_GANC_GANAB_alpha"/>
    <property type="match status" value="1"/>
</dbReference>
<evidence type="ECO:0000259" key="15">
    <source>
        <dbReference type="Pfam" id="PF21365"/>
    </source>
</evidence>
<comment type="subcellular location">
    <subcellularLocation>
        <location evidence="1">Endoplasmic reticulum</location>
    </subcellularLocation>
</comment>
<feature type="region of interest" description="Disordered" evidence="10">
    <location>
        <begin position="1028"/>
        <end position="1050"/>
    </location>
</feature>
<dbReference type="Gene3D" id="2.60.40.1760">
    <property type="entry name" value="glycosyl hydrolase (family 31)"/>
    <property type="match status" value="1"/>
</dbReference>
<evidence type="ECO:0000256" key="1">
    <source>
        <dbReference type="ARBA" id="ARBA00004240"/>
    </source>
</evidence>
<dbReference type="InterPro" id="IPR013780">
    <property type="entry name" value="Glyco_hydro_b"/>
</dbReference>
<dbReference type="Pfam" id="PF17137">
    <property type="entry name" value="DUF5110"/>
    <property type="match status" value="1"/>
</dbReference>
<evidence type="ECO:0000256" key="4">
    <source>
        <dbReference type="ARBA" id="ARBA00022729"/>
    </source>
</evidence>
<sequence>MRPWTLLGLAALLLVEDSFAFKSQDFKTCSQSGFCRRGRALAARAKDSKDIWKSPYSVVADSIDINPTGAIFSAQVKSSLYPDIKFGLELRVHEDGVVRVRMDEINGLRKRYDEAASWALIAEPKISNNIQWSAGKKDFRATYGDKKDFEVVVSYEPLRVALVRNGKEQVVLNGQGLLHMEHFRRKAQPEEKTEEPKVEGGEEGAQEVLKQENPRAWFEGETEDAYWDESFSSWTDSKPKGPESLSLDITFPNHGTVYGIPQHATRLALPTTTGEGATFTDPYRLYNADVFEYLASSPVSLYGSIPIMHAHSTDSTVGIFNAVGSETWIDVSHASEKSTETHWVSESGILDLFLLPGPTPEEIFKQYTKLTGTPVIPPHWSLGYHQCRWNYISSDDIRTVQKRFDEDDIPFDVLWLDIEYAEEHKYFIWDQKTFPDPVDMANDVSALGRKMVVIVDPHLKRTSNYPVYQEASNKNLLIKTKTGDGEFEGWCWSGSSSWIDFFNPAAWDWWKNLFKTQKLADGGWSWTQSTEDVHIWNDMNEPSIFNGPEITMQKDAIHHNGWEHRDVHNINGMLFSNHTWQAVHERSDPPKRPFVLTRSFYAGSQRFGAMWTGDNLGTWEHMTVGIKMVLSNSIAGMSFAGSDVGGFFGNPEPEMLVRWYQVGAFAPFFRAHAHIDTKRREPFLLDEPYKSYIRDILRLRYSLLPVWYTQFRETTVTGLPISRPHYVAFPKDKNGFDLDDQYFIGSSGLLVKPVTEKGATETTVYLPAENQPYYDYFDLNVYRSNTNGKTITVAAALDEIPLFIRGGSIITTRDRPRRASTAMKHDPFTLRIALSKSGSASGELYLDDGESYNHEKGQLVWRQFVADKTASKKVKKPLLKISSRDLAAQNPNDAVDAVALRDVYTSNNSFAESIKDVRVERVVIAGLERKPKSVKVEGESEELVWEWIDGVGAGDRAEGGASVLIVKDPKVLVVKDWVIVVIIVSLQSDQSINRVTDNRHLAYSLKIGPPADNSRKIEMAALAWEDLPSSGPTRPERPLSKQHTAPPQTSINNLQPEILALVFLHYCEAQYLDDHDTSRSELVTWRIFPEDDPGDYCVIPETPIPQILLLSVCKLWRQVVLSWPSLWTTATLVVGPHNRVSRGKLLLQYLKRSGDLPLSISLQFSIAGDAADAWVSSTLVDPVVDSTLRDQRHRLCRLSLRDPPRAWALYVSKIPCLKYFQLNLQSSFSAWGDWFSASEEESGQIDGRSHRSLNVSPATLNHITSLGLSNVDIDICFQLLLQRCPNLVEFRCLARSLYRSTSQAGPWPSSRIVSLKLQRLELFWKPWCASEWEKAFCKYARFPSLRTLSWGITPSEYLPGPVNSFFDDLPSCLKTLEVNCYLKPRLFRTLFDLTDVQLENIIFSPRASSIRFITQCLEALGVPNHSGKIMLPHLKAIAFRKPIFYPMMWDPSDGHQLYRRPSNRDSPPPKESVVIQLTEMLEARNLQGVYEGFCIVDEGAVLEWSSDLKERLDRLDPPPVLVEGEKASSMVVDIYYA</sequence>
<dbReference type="PANTHER" id="PTHR22762">
    <property type="entry name" value="ALPHA-GLUCOSIDASE"/>
    <property type="match status" value="1"/>
</dbReference>
<feature type="domain" description="DUF5110" evidence="14">
    <location>
        <begin position="828"/>
        <end position="871"/>
    </location>
</feature>
<feature type="signal peptide" evidence="11">
    <location>
        <begin position="1"/>
        <end position="20"/>
    </location>
</feature>
<dbReference type="Proteomes" id="UP001213000">
    <property type="component" value="Unassembled WGS sequence"/>
</dbReference>
<evidence type="ECO:0000259" key="12">
    <source>
        <dbReference type="Pfam" id="PF01055"/>
    </source>
</evidence>
<keyword evidence="17" id="KW-1185">Reference proteome</keyword>
<comment type="caution">
    <text evidence="16">The sequence shown here is derived from an EMBL/GenBank/DDBJ whole genome shotgun (WGS) entry which is preliminary data.</text>
</comment>
<comment type="pathway">
    <text evidence="2">Glycan metabolism; N-glycan metabolism.</text>
</comment>
<reference evidence="16" key="1">
    <citation type="submission" date="2022-07" db="EMBL/GenBank/DDBJ databases">
        <title>Genome Sequence of Leucocoprinus birnbaumii.</title>
        <authorList>
            <person name="Buettner E."/>
        </authorList>
    </citation>
    <scope>NUCLEOTIDE SEQUENCE</scope>
    <source>
        <strain evidence="16">VT141</strain>
    </source>
</reference>
<dbReference type="InterPro" id="IPR025887">
    <property type="entry name" value="Glyco_hydro_31_N_dom"/>
</dbReference>
<dbReference type="InterPro" id="IPR011013">
    <property type="entry name" value="Gal_mutarotase_sf_dom"/>
</dbReference>
<dbReference type="CDD" id="cd14752">
    <property type="entry name" value="GH31_N"/>
    <property type="match status" value="1"/>
</dbReference>
<dbReference type="Pfam" id="PF21365">
    <property type="entry name" value="Glyco_hydro_31_3rd"/>
    <property type="match status" value="1"/>
</dbReference>
<keyword evidence="6" id="KW-0256">Endoplasmic reticulum</keyword>
<dbReference type="GO" id="GO:0090599">
    <property type="term" value="F:alpha-glucosidase activity"/>
    <property type="evidence" value="ECO:0007669"/>
    <property type="project" value="TreeGrafter"/>
</dbReference>
<dbReference type="GO" id="GO:0005975">
    <property type="term" value="P:carbohydrate metabolic process"/>
    <property type="evidence" value="ECO:0007669"/>
    <property type="project" value="InterPro"/>
</dbReference>
<dbReference type="InterPro" id="IPR033403">
    <property type="entry name" value="DUF5110"/>
</dbReference>
<dbReference type="Gene3D" id="3.20.20.80">
    <property type="entry name" value="Glycosidases"/>
    <property type="match status" value="1"/>
</dbReference>
<dbReference type="EMBL" id="JANIEX010001259">
    <property type="protein sequence ID" value="KAJ3559988.1"/>
    <property type="molecule type" value="Genomic_DNA"/>
</dbReference>
<dbReference type="GO" id="GO:0006491">
    <property type="term" value="P:N-glycan processing"/>
    <property type="evidence" value="ECO:0007669"/>
    <property type="project" value="TreeGrafter"/>
</dbReference>
<dbReference type="SUPFAM" id="SSF51445">
    <property type="entry name" value="(Trans)glycosidases"/>
    <property type="match status" value="1"/>
</dbReference>
<keyword evidence="5" id="KW-0378">Hydrolase</keyword>
<feature type="region of interest" description="Disordered" evidence="10">
    <location>
        <begin position="185"/>
        <end position="207"/>
    </location>
</feature>
<keyword evidence="8" id="KW-0326">Glycosidase</keyword>
<keyword evidence="7" id="KW-0325">Glycoprotein</keyword>
<evidence type="ECO:0000256" key="2">
    <source>
        <dbReference type="ARBA" id="ARBA00004833"/>
    </source>
</evidence>
<dbReference type="Pfam" id="PF01055">
    <property type="entry name" value="Glyco_hydro_31_2nd"/>
    <property type="match status" value="1"/>
</dbReference>
<evidence type="ECO:0000313" key="17">
    <source>
        <dbReference type="Proteomes" id="UP001213000"/>
    </source>
</evidence>
<feature type="domain" description="Glycoside hydrolase family 31 TIM barrel" evidence="12">
    <location>
        <begin position="374"/>
        <end position="710"/>
    </location>
</feature>
<dbReference type="InterPro" id="IPR048395">
    <property type="entry name" value="Glyco_hydro_31_C"/>
</dbReference>
<feature type="compositionally biased region" description="Polar residues" evidence="10">
    <location>
        <begin position="1041"/>
        <end position="1050"/>
    </location>
</feature>
<evidence type="ECO:0000259" key="13">
    <source>
        <dbReference type="Pfam" id="PF13802"/>
    </source>
</evidence>
<evidence type="ECO:0000256" key="9">
    <source>
        <dbReference type="ARBA" id="ARBA00042895"/>
    </source>
</evidence>
<evidence type="ECO:0000256" key="8">
    <source>
        <dbReference type="ARBA" id="ARBA00023295"/>
    </source>
</evidence>
<dbReference type="InterPro" id="IPR017853">
    <property type="entry name" value="GH"/>
</dbReference>
<evidence type="ECO:0000256" key="5">
    <source>
        <dbReference type="ARBA" id="ARBA00022801"/>
    </source>
</evidence>
<evidence type="ECO:0000259" key="14">
    <source>
        <dbReference type="Pfam" id="PF17137"/>
    </source>
</evidence>
<feature type="chain" id="PRO_5041922012" description="Glucosidase II subunit alpha" evidence="11">
    <location>
        <begin position="21"/>
        <end position="1537"/>
    </location>
</feature>
<evidence type="ECO:0000256" key="3">
    <source>
        <dbReference type="ARBA" id="ARBA00007806"/>
    </source>
</evidence>
<dbReference type="SUPFAM" id="SSF74650">
    <property type="entry name" value="Galactose mutarotase-like"/>
    <property type="match status" value="1"/>
</dbReference>
<dbReference type="Pfam" id="PF13802">
    <property type="entry name" value="Gal_mutarotas_2"/>
    <property type="match status" value="1"/>
</dbReference>
<feature type="compositionally biased region" description="Basic and acidic residues" evidence="10">
    <location>
        <begin position="187"/>
        <end position="200"/>
    </location>
</feature>
<feature type="domain" description="Glycosyl hydrolase family 31 C-terminal" evidence="15">
    <location>
        <begin position="718"/>
        <end position="810"/>
    </location>
</feature>
<comment type="similarity">
    <text evidence="3">Belongs to the glycosyl hydrolase 31 family.</text>
</comment>
<dbReference type="GO" id="GO:0017177">
    <property type="term" value="C:glucosidase II complex"/>
    <property type="evidence" value="ECO:0007669"/>
    <property type="project" value="TreeGrafter"/>
</dbReference>
<protein>
    <recommendedName>
        <fullName evidence="9">Glucosidase II subunit alpha</fullName>
    </recommendedName>
</protein>